<dbReference type="EMBL" id="JAQQBS010000002">
    <property type="protein sequence ID" value="KAK0171522.1"/>
    <property type="molecule type" value="Genomic_DNA"/>
</dbReference>
<evidence type="ECO:0000256" key="2">
    <source>
        <dbReference type="SAM" id="SignalP"/>
    </source>
</evidence>
<feature type="region of interest" description="Disordered" evidence="1">
    <location>
        <begin position="50"/>
        <end position="75"/>
    </location>
</feature>
<protein>
    <submittedName>
        <fullName evidence="3">Uncharacterized protein</fullName>
    </submittedName>
</protein>
<accession>A0AA39KRY2</accession>
<keyword evidence="4" id="KW-1185">Reference proteome</keyword>
<gene>
    <name evidence="3" type="ORF">PV328_004969</name>
</gene>
<dbReference type="AlphaFoldDB" id="A0AA39KRY2"/>
<evidence type="ECO:0000256" key="1">
    <source>
        <dbReference type="SAM" id="MobiDB-lite"/>
    </source>
</evidence>
<sequence>MAKFLALLVIASICVTFNAHGQKLPNEKPVIGQAFDEIVVSSDLNIRRKSKENRQGKKILMNVPSGTTGPPRKSTQIASRLISSDGSKISARREQREVSEKSLLDFYVAEYLLKSRKR</sequence>
<feature type="signal peptide" evidence="2">
    <location>
        <begin position="1"/>
        <end position="21"/>
    </location>
</feature>
<feature type="chain" id="PRO_5041436548" evidence="2">
    <location>
        <begin position="22"/>
        <end position="118"/>
    </location>
</feature>
<dbReference type="Proteomes" id="UP001168990">
    <property type="component" value="Unassembled WGS sequence"/>
</dbReference>
<evidence type="ECO:0000313" key="4">
    <source>
        <dbReference type="Proteomes" id="UP001168990"/>
    </source>
</evidence>
<proteinExistence type="predicted"/>
<keyword evidence="2" id="KW-0732">Signal</keyword>
<name>A0AA39KRY2_9HYME</name>
<organism evidence="3 4">
    <name type="scientific">Microctonus aethiopoides</name>
    <dbReference type="NCBI Taxonomy" id="144406"/>
    <lineage>
        <taxon>Eukaryota</taxon>
        <taxon>Metazoa</taxon>
        <taxon>Ecdysozoa</taxon>
        <taxon>Arthropoda</taxon>
        <taxon>Hexapoda</taxon>
        <taxon>Insecta</taxon>
        <taxon>Pterygota</taxon>
        <taxon>Neoptera</taxon>
        <taxon>Endopterygota</taxon>
        <taxon>Hymenoptera</taxon>
        <taxon>Apocrita</taxon>
        <taxon>Ichneumonoidea</taxon>
        <taxon>Braconidae</taxon>
        <taxon>Euphorinae</taxon>
        <taxon>Microctonus</taxon>
    </lineage>
</organism>
<evidence type="ECO:0000313" key="3">
    <source>
        <dbReference type="EMBL" id="KAK0171522.1"/>
    </source>
</evidence>
<feature type="compositionally biased region" description="Polar residues" evidence="1">
    <location>
        <begin position="64"/>
        <end position="75"/>
    </location>
</feature>
<reference evidence="3" key="2">
    <citation type="submission" date="2023-03" db="EMBL/GenBank/DDBJ databases">
        <authorList>
            <person name="Inwood S.N."/>
            <person name="Skelly J.G."/>
            <person name="Guhlin J."/>
            <person name="Harrop T.W.R."/>
            <person name="Goldson S.G."/>
            <person name="Dearden P.K."/>
        </authorList>
    </citation>
    <scope>NUCLEOTIDE SEQUENCE</scope>
    <source>
        <strain evidence="3">Irish</strain>
        <tissue evidence="3">Whole body</tissue>
    </source>
</reference>
<comment type="caution">
    <text evidence="3">The sequence shown here is derived from an EMBL/GenBank/DDBJ whole genome shotgun (WGS) entry which is preliminary data.</text>
</comment>
<reference evidence="3" key="1">
    <citation type="journal article" date="2023" name="bioRxiv">
        <title>Scaffold-level genome assemblies of two parasitoid biocontrol wasps reveal the parthenogenesis mechanism and an associated novel virus.</title>
        <authorList>
            <person name="Inwood S."/>
            <person name="Skelly J."/>
            <person name="Guhlin J."/>
            <person name="Harrop T."/>
            <person name="Goldson S."/>
            <person name="Dearden P."/>
        </authorList>
    </citation>
    <scope>NUCLEOTIDE SEQUENCE</scope>
    <source>
        <strain evidence="3">Irish</strain>
        <tissue evidence="3">Whole body</tissue>
    </source>
</reference>